<protein>
    <submittedName>
        <fullName evidence="3">Conserved domain protein</fullName>
    </submittedName>
</protein>
<sequence>MMIMKQKYTKWIYFLAIATGLQWASCTGSDESLELLNGGTQSSSTDSRATEPVTAHVTLTDTDRLEAKLAEALGDAAPTVQKLTISGTFNAIDVEFLHTLTALQSLDMTGAVVKSHNEHSHYSFTCSYVNPDGYTVEVNVNNYLSEKTIGYQMFAGMTSLKEFKIPAAINSIEWHAFEGCTSLEAISLPSNIKSMNRPFAYSGLTTLTIEEGITSISNLGECHRLKTVNLPSTLKEIGPYAFENCPSLESITIPDGVVKIGSWAFGNTRLTSVRLPDALKEIGEYAFNGTLLAKIEIPASVTTLGNRVFANCKQLRTLTIPETVTQTEGSLFDYCSNLTGVFWNSEAEVGDPQGVNENCFLYLQTKNNSVPYWGPNWVNVIIDGVAKSIELKYDISSWRGSENIFACPQAFKAKSISVDIHFDTQWTYQNVSSGWRTLALPFTPTHISHAEKGRLAPFGSDIEGAKPFWLRRLTQEGFTDVTSIEPNTPYIIAMPYNPDIYIDEYNISGTVTFKATDAEIEATPQELLPDEGPDYYLQPTYRRVAANDEIYVLNRNWWAEGGQYEGSVFTNTASQDVYCFEAYVKPKPGTPTRSAYAIDTRSANTRSVSQKNTTGIPAIGDM</sequence>
<feature type="signal peptide" evidence="2">
    <location>
        <begin position="1"/>
        <end position="24"/>
    </location>
</feature>
<dbReference type="Pfam" id="PF13306">
    <property type="entry name" value="LRR_5"/>
    <property type="match status" value="1"/>
</dbReference>
<comment type="caution">
    <text evidence="3">The sequence shown here is derived from an EMBL/GenBank/DDBJ whole genome shotgun (WGS) entry which is preliminary data.</text>
</comment>
<evidence type="ECO:0000256" key="2">
    <source>
        <dbReference type="SAM" id="SignalP"/>
    </source>
</evidence>
<dbReference type="InterPro" id="IPR053139">
    <property type="entry name" value="Surface_bspA-like"/>
</dbReference>
<dbReference type="eggNOG" id="COG5492">
    <property type="taxonomic scope" value="Bacteria"/>
</dbReference>
<reference evidence="3 4" key="1">
    <citation type="submission" date="2011-02" db="EMBL/GenBank/DDBJ databases">
        <authorList>
            <person name="Weinstock G."/>
            <person name="Sodergren E."/>
            <person name="Clifton S."/>
            <person name="Fulton L."/>
            <person name="Fulton B."/>
            <person name="Courtney L."/>
            <person name="Fronick C."/>
            <person name="Harrison M."/>
            <person name="Strong C."/>
            <person name="Farmer C."/>
            <person name="Delahaunty K."/>
            <person name="Markovic C."/>
            <person name="Hall O."/>
            <person name="Minx P."/>
            <person name="Tomlinson C."/>
            <person name="Mitreva M."/>
            <person name="Hou S."/>
            <person name="Chen J."/>
            <person name="Wollam A."/>
            <person name="Pepin K.H."/>
            <person name="Johnson M."/>
            <person name="Bhonagiri V."/>
            <person name="Zhang X."/>
            <person name="Suruliraj S."/>
            <person name="Warren W."/>
            <person name="Chinwalla A."/>
            <person name="Mardis E.R."/>
            <person name="Wilson R.K."/>
        </authorList>
    </citation>
    <scope>NUCLEOTIDE SEQUENCE [LARGE SCALE GENOMIC DNA]</scope>
    <source>
        <strain evidence="3 4">YIT 12057</strain>
    </source>
</reference>
<dbReference type="SUPFAM" id="SSF52058">
    <property type="entry name" value="L domain-like"/>
    <property type="match status" value="1"/>
</dbReference>
<dbReference type="EMBL" id="AFBN01000096">
    <property type="protein sequence ID" value="EGF51991.1"/>
    <property type="molecule type" value="Genomic_DNA"/>
</dbReference>
<dbReference type="Gene3D" id="3.80.10.10">
    <property type="entry name" value="Ribonuclease Inhibitor"/>
    <property type="match status" value="2"/>
</dbReference>
<evidence type="ECO:0000256" key="1">
    <source>
        <dbReference type="SAM" id="MobiDB-lite"/>
    </source>
</evidence>
<dbReference type="InterPro" id="IPR032675">
    <property type="entry name" value="LRR_dom_sf"/>
</dbReference>
<dbReference type="InterPro" id="IPR026906">
    <property type="entry name" value="LRR_5"/>
</dbReference>
<feature type="chain" id="PRO_5003305901" evidence="2">
    <location>
        <begin position="25"/>
        <end position="622"/>
    </location>
</feature>
<gene>
    <name evidence="3" type="ORF">HMPREF9446_03199</name>
</gene>
<dbReference type="PANTHER" id="PTHR45661:SF3">
    <property type="entry name" value="IG-LIKE DOMAIN-CONTAINING PROTEIN"/>
    <property type="match status" value="1"/>
</dbReference>
<feature type="region of interest" description="Disordered" evidence="1">
    <location>
        <begin position="602"/>
        <end position="622"/>
    </location>
</feature>
<dbReference type="PANTHER" id="PTHR45661">
    <property type="entry name" value="SURFACE ANTIGEN"/>
    <property type="match status" value="1"/>
</dbReference>
<name>F3PWR2_9BACE</name>
<keyword evidence="4" id="KW-1185">Reference proteome</keyword>
<accession>F3PWR2</accession>
<dbReference type="AlphaFoldDB" id="F3PWR2"/>
<dbReference type="Proteomes" id="UP000003416">
    <property type="component" value="Unassembled WGS sequence"/>
</dbReference>
<organism evidence="3 4">
    <name type="scientific">Bacteroides fluxus YIT 12057</name>
    <dbReference type="NCBI Taxonomy" id="763034"/>
    <lineage>
        <taxon>Bacteria</taxon>
        <taxon>Pseudomonadati</taxon>
        <taxon>Bacteroidota</taxon>
        <taxon>Bacteroidia</taxon>
        <taxon>Bacteroidales</taxon>
        <taxon>Bacteroidaceae</taxon>
        <taxon>Bacteroides</taxon>
    </lineage>
</organism>
<proteinExistence type="predicted"/>
<feature type="compositionally biased region" description="Polar residues" evidence="1">
    <location>
        <begin position="602"/>
        <end position="615"/>
    </location>
</feature>
<dbReference type="STRING" id="763034.HMPREF9446_03199"/>
<evidence type="ECO:0000313" key="4">
    <source>
        <dbReference type="Proteomes" id="UP000003416"/>
    </source>
</evidence>
<evidence type="ECO:0000313" key="3">
    <source>
        <dbReference type="EMBL" id="EGF51991.1"/>
    </source>
</evidence>
<keyword evidence="2" id="KW-0732">Signal</keyword>
<dbReference type="HOGENOM" id="CLU_439191_0_0_10"/>